<proteinExistence type="inferred from homology"/>
<evidence type="ECO:0000256" key="5">
    <source>
        <dbReference type="ARBA" id="ARBA00045120"/>
    </source>
</evidence>
<organism evidence="12 13">
    <name type="scientific">Candidatus Methanoperedens nitratireducens</name>
    <dbReference type="NCBI Taxonomy" id="1392998"/>
    <lineage>
        <taxon>Archaea</taxon>
        <taxon>Methanobacteriati</taxon>
        <taxon>Methanobacteriota</taxon>
        <taxon>Stenosarchaea group</taxon>
        <taxon>Methanomicrobia</taxon>
        <taxon>Methanosarcinales</taxon>
        <taxon>ANME-2 cluster</taxon>
        <taxon>Candidatus Methanoperedentaceae</taxon>
        <taxon>Candidatus Methanoperedens</taxon>
    </lineage>
</organism>
<evidence type="ECO:0000256" key="1">
    <source>
        <dbReference type="ARBA" id="ARBA00005092"/>
    </source>
</evidence>
<evidence type="ECO:0000256" key="9">
    <source>
        <dbReference type="ARBA" id="ARBA00047176"/>
    </source>
</evidence>
<evidence type="ECO:0000256" key="10">
    <source>
        <dbReference type="ARBA" id="ARBA00047196"/>
    </source>
</evidence>
<dbReference type="Pfam" id="PF04412">
    <property type="entry name" value="AcnX"/>
    <property type="match status" value="1"/>
</dbReference>
<comment type="catalytic activity">
    <reaction evidence="5">
        <text>(R)-5-phosphomevalonate = (2E)-3-methyl-5-phosphooxypent-2-enoate + H2O</text>
        <dbReference type="Rhea" id="RHEA:78975"/>
        <dbReference type="ChEBI" id="CHEBI:15377"/>
        <dbReference type="ChEBI" id="CHEBI:58146"/>
        <dbReference type="ChEBI" id="CHEBI:229665"/>
        <dbReference type="EC" id="4.2.1.182"/>
    </reaction>
    <physiologicalReaction direction="left-to-right" evidence="5">
        <dbReference type="Rhea" id="RHEA:78976"/>
    </physiologicalReaction>
</comment>
<keyword evidence="3" id="KW-0414">Isoprene biosynthesis</keyword>
<keyword evidence="2" id="KW-0408">Iron</keyword>
<dbReference type="AlphaFoldDB" id="A0A0P7ZJD9"/>
<keyword evidence="4 12" id="KW-0456">Lyase</keyword>
<dbReference type="GO" id="GO:0008299">
    <property type="term" value="P:isoprenoid biosynthetic process"/>
    <property type="evidence" value="ECO:0007669"/>
    <property type="project" value="UniProtKB-KW"/>
</dbReference>
<evidence type="ECO:0000256" key="4">
    <source>
        <dbReference type="ARBA" id="ARBA00023239"/>
    </source>
</evidence>
<feature type="domain" description="Phosphomevalonate dehydratase large subunit-like" evidence="11">
    <location>
        <begin position="1"/>
        <end position="74"/>
    </location>
</feature>
<evidence type="ECO:0000256" key="7">
    <source>
        <dbReference type="ARBA" id="ARBA00046333"/>
    </source>
</evidence>
<dbReference type="InterPro" id="IPR007506">
    <property type="entry name" value="PMDh-L-like_dom"/>
</dbReference>
<reference evidence="12 13" key="1">
    <citation type="submission" date="2015-09" db="EMBL/GenBank/DDBJ databases">
        <title>A metagenomics-based metabolic model of nitrate-dependent anaerobic oxidation of methane by Methanoperedens-like archaea.</title>
        <authorList>
            <person name="Arshad A."/>
            <person name="Speth D.R."/>
            <person name="De Graaf R.M."/>
            <person name="Op Den Camp H.J."/>
            <person name="Jetten M.S."/>
            <person name="Welte C.U."/>
        </authorList>
    </citation>
    <scope>NUCLEOTIDE SEQUENCE [LARGE SCALE GENOMIC DNA]</scope>
</reference>
<name>A0A0P7ZJD9_9EURY</name>
<evidence type="ECO:0000256" key="3">
    <source>
        <dbReference type="ARBA" id="ARBA00023229"/>
    </source>
</evidence>
<comment type="pathway">
    <text evidence="1">Isoprenoid biosynthesis; isopentenyl diphosphate biosynthesis via mevalonate pathway.</text>
</comment>
<dbReference type="GO" id="GO:0016829">
    <property type="term" value="F:lyase activity"/>
    <property type="evidence" value="ECO:0007669"/>
    <property type="project" value="UniProtKB-KW"/>
</dbReference>
<dbReference type="EC" id="4.2.1.182" evidence="9"/>
<dbReference type="PANTHER" id="PTHR36577">
    <property type="entry name" value="DUF521 DOMAIN PROTEIN (AFU_ORTHOLOGUE AFUA_6G00490)"/>
    <property type="match status" value="1"/>
</dbReference>
<evidence type="ECO:0000259" key="11">
    <source>
        <dbReference type="Pfam" id="PF04412"/>
    </source>
</evidence>
<evidence type="ECO:0000256" key="8">
    <source>
        <dbReference type="ARBA" id="ARBA00046520"/>
    </source>
</evidence>
<comment type="function">
    <text evidence="6">Component of a hydro-lyase that catalyzes the dehydration of mevalonate 5-phosphate (MVA5P) to form trans-anhydromevalonate 5-phosphate (tAHMP). Involved in the archaeal mevalonate (MVA) pathway, which provides fundamental precursors for isoprenoid biosynthesis, such as isopentenyl diphosphate (IPP) and dimethylallyl diphosphate (DMAPP).</text>
</comment>
<comment type="subunit">
    <text evidence="8">Heterodimer composed of a large subunit (PMDh-L) and a small subunit (PMDh-S).</text>
</comment>
<protein>
    <recommendedName>
        <fullName evidence="10">Phosphomevalonate dehydratase large subunit</fullName>
        <ecNumber evidence="9">4.2.1.182</ecNumber>
    </recommendedName>
</protein>
<dbReference type="PANTHER" id="PTHR36577:SF3">
    <property type="entry name" value="DUF521 DOMAIN PROTEIN (AFU_ORTHOLOGUE AFUA_6G00490)"/>
    <property type="match status" value="1"/>
</dbReference>
<evidence type="ECO:0000256" key="6">
    <source>
        <dbReference type="ARBA" id="ARBA00045299"/>
    </source>
</evidence>
<comment type="similarity">
    <text evidence="7">Belongs to the AcnX type II large subunit family.</text>
</comment>
<evidence type="ECO:0000313" key="13">
    <source>
        <dbReference type="Proteomes" id="UP000050360"/>
    </source>
</evidence>
<evidence type="ECO:0000313" key="12">
    <source>
        <dbReference type="EMBL" id="KPQ43919.1"/>
    </source>
</evidence>
<sequence length="100" mass="11045">MYLTPDEEKLMNGESGPTYQKAIEILAALGDIYGADRLIPIKSAQIAGVSYKTIGDAGLEWISDLKGKVVVPLFSIPQAWTWNAGEKWELARILHISSRK</sequence>
<comment type="caution">
    <text evidence="12">The sequence shown here is derived from an EMBL/GenBank/DDBJ whole genome shotgun (WGS) entry which is preliminary data.</text>
</comment>
<gene>
    <name evidence="12" type="ORF">MPEBLZ_01502</name>
</gene>
<dbReference type="Proteomes" id="UP000050360">
    <property type="component" value="Unassembled WGS sequence"/>
</dbReference>
<dbReference type="EMBL" id="LKCM01000120">
    <property type="protein sequence ID" value="KPQ43919.1"/>
    <property type="molecule type" value="Genomic_DNA"/>
</dbReference>
<accession>A0A0P7ZJD9</accession>
<evidence type="ECO:0000256" key="2">
    <source>
        <dbReference type="ARBA" id="ARBA00023004"/>
    </source>
</evidence>
<dbReference type="PATRIC" id="fig|1719120.3.peg.1633"/>